<dbReference type="PANTHER" id="PTHR40940:SF2">
    <property type="entry name" value="BATD"/>
    <property type="match status" value="1"/>
</dbReference>
<evidence type="ECO:0000313" key="3">
    <source>
        <dbReference type="EMBL" id="GGG91855.1"/>
    </source>
</evidence>
<proteinExistence type="predicted"/>
<feature type="signal peptide" evidence="2">
    <location>
        <begin position="1"/>
        <end position="21"/>
    </location>
</feature>
<protein>
    <recommendedName>
        <fullName evidence="5">Oxygen tolerance</fullName>
    </recommendedName>
</protein>
<keyword evidence="1" id="KW-1133">Transmembrane helix</keyword>
<dbReference type="AlphaFoldDB" id="A0A917HW60"/>
<feature type="chain" id="PRO_5037987232" description="Oxygen tolerance" evidence="2">
    <location>
        <begin position="22"/>
        <end position="584"/>
    </location>
</feature>
<dbReference type="InterPro" id="IPR025738">
    <property type="entry name" value="BatD"/>
</dbReference>
<dbReference type="PANTHER" id="PTHR40940">
    <property type="entry name" value="PROTEIN BATD-RELATED"/>
    <property type="match status" value="1"/>
</dbReference>
<dbReference type="EMBL" id="BMJW01000001">
    <property type="protein sequence ID" value="GGG91855.1"/>
    <property type="molecule type" value="Genomic_DNA"/>
</dbReference>
<organism evidence="3 4">
    <name type="scientific">Polaribacter pacificus</name>
    <dbReference type="NCBI Taxonomy" id="1775173"/>
    <lineage>
        <taxon>Bacteria</taxon>
        <taxon>Pseudomonadati</taxon>
        <taxon>Bacteroidota</taxon>
        <taxon>Flavobacteriia</taxon>
        <taxon>Flavobacteriales</taxon>
        <taxon>Flavobacteriaceae</taxon>
    </lineage>
</organism>
<comment type="caution">
    <text evidence="3">The sequence shown here is derived from an EMBL/GenBank/DDBJ whole genome shotgun (WGS) entry which is preliminary data.</text>
</comment>
<reference evidence="3" key="1">
    <citation type="journal article" date="2014" name="Int. J. Syst. Evol. Microbiol.">
        <title>Complete genome sequence of Corynebacterium casei LMG S-19264T (=DSM 44701T), isolated from a smear-ripened cheese.</title>
        <authorList>
            <consortium name="US DOE Joint Genome Institute (JGI-PGF)"/>
            <person name="Walter F."/>
            <person name="Albersmeier A."/>
            <person name="Kalinowski J."/>
            <person name="Ruckert C."/>
        </authorList>
    </citation>
    <scope>NUCLEOTIDE SEQUENCE</scope>
    <source>
        <strain evidence="3">CGMCC 1.15763</strain>
    </source>
</reference>
<feature type="transmembrane region" description="Helical" evidence="1">
    <location>
        <begin position="443"/>
        <end position="462"/>
    </location>
</feature>
<accession>A0A917HW60</accession>
<keyword evidence="2" id="KW-0732">Signal</keyword>
<reference evidence="3" key="2">
    <citation type="submission" date="2020-09" db="EMBL/GenBank/DDBJ databases">
        <authorList>
            <person name="Sun Q."/>
            <person name="Zhou Y."/>
        </authorList>
    </citation>
    <scope>NUCLEOTIDE SEQUENCE</scope>
    <source>
        <strain evidence="3">CGMCC 1.15763</strain>
    </source>
</reference>
<sequence length="584" mass="65807">MKAFYILCFIGLFTQSLLAQATFTTAVSKNKLGVNERFRIEFTINMQGADNFSPPNFKNFKVIAGPSQSVNQAWINGKTTFSQSYIYTLQPKNIGVYTIPGATIEFGGKTLTSNTVEMNILKAVDIPKNPNDPNYIAEQNVHLVAEVSKTKPYVGEGIYVEYKLYVSQNISVDNYEVTESPKYNGFWNQDIRIDNLQVKLGKFNGEDYRYVVLKKALLIPTKSGKLIIEPMKMDVWIGVPTGRGDFFGNPITTTVRKEFTSAQRNIQVAALPIKGKPENFTGAVGDFDFVVSANKNDLKANESSEIKVTVSGKGNLKLFSLPNIETPKELEVYTPEHKENLRTTASGLQGTVSDLYTVVPQFKGKYKIPKLAFSYFNPSEKKYKTITTDDLYVNVLEGKEIVSSTNADTAKKDVVISGNNFRYIQTSTSFKPKTTSFFFDSNLFYLLLIIPLLFIPIGIIIYNKSVEKSKDLVGKKLRTADRLAKKYLSEAKKQLGNKEAFYIALERALHNYLKAKLQIETVDISRESIKEILIDKKISEETIESFIEVLDGCDFARYTPITDVMMQDEFEKAKHVISLIDKQL</sequence>
<evidence type="ECO:0000313" key="4">
    <source>
        <dbReference type="Proteomes" id="UP000633278"/>
    </source>
</evidence>
<keyword evidence="4" id="KW-1185">Reference proteome</keyword>
<keyword evidence="1" id="KW-0812">Transmembrane</keyword>
<dbReference type="Pfam" id="PF13584">
    <property type="entry name" value="BatD"/>
    <property type="match status" value="2"/>
</dbReference>
<dbReference type="Proteomes" id="UP000633278">
    <property type="component" value="Unassembled WGS sequence"/>
</dbReference>
<evidence type="ECO:0000256" key="1">
    <source>
        <dbReference type="SAM" id="Phobius"/>
    </source>
</evidence>
<name>A0A917HW60_9FLAO</name>
<evidence type="ECO:0008006" key="5">
    <source>
        <dbReference type="Google" id="ProtNLM"/>
    </source>
</evidence>
<evidence type="ECO:0000256" key="2">
    <source>
        <dbReference type="SAM" id="SignalP"/>
    </source>
</evidence>
<keyword evidence="1" id="KW-0472">Membrane</keyword>
<gene>
    <name evidence="3" type="primary">batD</name>
    <name evidence="3" type="ORF">GCM10011416_05760</name>
</gene>